<dbReference type="EMBL" id="JBHSSI010000022">
    <property type="protein sequence ID" value="MFC6259922.1"/>
    <property type="molecule type" value="Genomic_DNA"/>
</dbReference>
<keyword evidence="5 7" id="KW-1133">Transmembrane helix</keyword>
<evidence type="ECO:0000256" key="1">
    <source>
        <dbReference type="ARBA" id="ARBA00004651"/>
    </source>
</evidence>
<evidence type="ECO:0000256" key="5">
    <source>
        <dbReference type="ARBA" id="ARBA00022989"/>
    </source>
</evidence>
<evidence type="ECO:0000256" key="2">
    <source>
        <dbReference type="ARBA" id="ARBA00007400"/>
    </source>
</evidence>
<comment type="subcellular location">
    <subcellularLocation>
        <location evidence="1">Cell membrane</location>
        <topology evidence="1">Multi-pass membrane protein</topology>
    </subcellularLocation>
</comment>
<feature type="transmembrane region" description="Helical" evidence="7">
    <location>
        <begin position="163"/>
        <end position="183"/>
    </location>
</feature>
<proteinExistence type="inferred from homology"/>
<name>A0ABW1TDQ1_9LACO</name>
<dbReference type="Pfam" id="PF01757">
    <property type="entry name" value="Acyl_transf_3"/>
    <property type="match status" value="1"/>
</dbReference>
<dbReference type="RefSeq" id="WP_125685408.1">
    <property type="nucleotide sequence ID" value="NZ_JBHSSI010000022.1"/>
</dbReference>
<feature type="transmembrane region" description="Helical" evidence="7">
    <location>
        <begin position="270"/>
        <end position="289"/>
    </location>
</feature>
<evidence type="ECO:0000256" key="6">
    <source>
        <dbReference type="ARBA" id="ARBA00023136"/>
    </source>
</evidence>
<feature type="transmembrane region" description="Helical" evidence="7">
    <location>
        <begin position="133"/>
        <end position="151"/>
    </location>
</feature>
<comment type="caution">
    <text evidence="9">The sequence shown here is derived from an EMBL/GenBank/DDBJ whole genome shotgun (WGS) entry which is preliminary data.</text>
</comment>
<evidence type="ECO:0000256" key="4">
    <source>
        <dbReference type="ARBA" id="ARBA00022692"/>
    </source>
</evidence>
<gene>
    <name evidence="9" type="ORF">ACFP1C_03095</name>
</gene>
<comment type="similarity">
    <text evidence="2">Belongs to the acyltransferase 3 family.</text>
</comment>
<feature type="transmembrane region" description="Helical" evidence="7">
    <location>
        <begin position="15"/>
        <end position="33"/>
    </location>
</feature>
<feature type="transmembrane region" description="Helical" evidence="7">
    <location>
        <begin position="310"/>
        <end position="329"/>
    </location>
</feature>
<dbReference type="InterPro" id="IPR002656">
    <property type="entry name" value="Acyl_transf_3_dom"/>
</dbReference>
<evidence type="ECO:0000256" key="7">
    <source>
        <dbReference type="SAM" id="Phobius"/>
    </source>
</evidence>
<feature type="transmembrane region" description="Helical" evidence="7">
    <location>
        <begin position="232"/>
        <end position="250"/>
    </location>
</feature>
<feature type="transmembrane region" description="Helical" evidence="7">
    <location>
        <begin position="335"/>
        <end position="362"/>
    </location>
</feature>
<keyword evidence="6 7" id="KW-0472">Membrane</keyword>
<reference evidence="10" key="1">
    <citation type="journal article" date="2019" name="Int. J. Syst. Evol. Microbiol.">
        <title>The Global Catalogue of Microorganisms (GCM) 10K type strain sequencing project: providing services to taxonomists for standard genome sequencing and annotation.</title>
        <authorList>
            <consortium name="The Broad Institute Genomics Platform"/>
            <consortium name="The Broad Institute Genome Sequencing Center for Infectious Disease"/>
            <person name="Wu L."/>
            <person name="Ma J."/>
        </authorList>
    </citation>
    <scope>NUCLEOTIDE SEQUENCE [LARGE SCALE GENOMIC DNA]</scope>
    <source>
        <strain evidence="10">CCM 8908</strain>
    </source>
</reference>
<dbReference type="GO" id="GO:0016746">
    <property type="term" value="F:acyltransferase activity"/>
    <property type="evidence" value="ECO:0007669"/>
    <property type="project" value="UniProtKB-KW"/>
</dbReference>
<sequence length="406" mass="46399">MAERKKRRYLHEVDLMRVIFIGGVLLNHTTTAFESRLEDTSTSQLLLEATHLALHFTRMGFMFMTGLVLVLNYYHRDHHWLKFWKKRYLGAGVPYIGWNAIIMLVATLAAGPLVWPAYWSHLGDALLKGNEYYMYYIVVTFQLYLLFPLIVKLFKRFANQHALILGISFVLQLLLVVGIKYWLPHVDTTNWWYLFKDYGVNVLVYQFYFIAGGLVAVHYDAVVAWVNQHHRLLGWGTLGLSIGTVALYFGDKNILHLSAAATFSVHQPFIFIYDVVIILFVFWLGLQYVTARQGRLPEWIDRLIQAFSKVSFGIYLTQSLPIFLLYGILGRVNAPAWVVLAALPLGYLLVAGGALGISWFCYKVPPFGILIGRPNWHPFSKGAHAHVKSHLKINPTAKASINSENH</sequence>
<keyword evidence="3" id="KW-1003">Cell membrane</keyword>
<keyword evidence="4 7" id="KW-0812">Transmembrane</keyword>
<organism evidence="9 10">
    <name type="scientific">Levilactobacillus fujinensis</name>
    <dbReference type="NCBI Taxonomy" id="2486024"/>
    <lineage>
        <taxon>Bacteria</taxon>
        <taxon>Bacillati</taxon>
        <taxon>Bacillota</taxon>
        <taxon>Bacilli</taxon>
        <taxon>Lactobacillales</taxon>
        <taxon>Lactobacillaceae</taxon>
        <taxon>Levilactobacillus</taxon>
    </lineage>
</organism>
<keyword evidence="9" id="KW-0808">Transferase</keyword>
<evidence type="ECO:0000259" key="8">
    <source>
        <dbReference type="Pfam" id="PF01757"/>
    </source>
</evidence>
<feature type="transmembrane region" description="Helical" evidence="7">
    <location>
        <begin position="53"/>
        <end position="74"/>
    </location>
</feature>
<feature type="transmembrane region" description="Helical" evidence="7">
    <location>
        <begin position="203"/>
        <end position="225"/>
    </location>
</feature>
<dbReference type="Proteomes" id="UP001596283">
    <property type="component" value="Unassembled WGS sequence"/>
</dbReference>
<evidence type="ECO:0000256" key="3">
    <source>
        <dbReference type="ARBA" id="ARBA00022475"/>
    </source>
</evidence>
<feature type="domain" description="Acyltransferase 3" evidence="8">
    <location>
        <begin position="11"/>
        <end position="362"/>
    </location>
</feature>
<dbReference type="PANTHER" id="PTHR40074">
    <property type="entry name" value="O-ACETYLTRANSFERASE WECH"/>
    <property type="match status" value="1"/>
</dbReference>
<keyword evidence="10" id="KW-1185">Reference proteome</keyword>
<keyword evidence="9" id="KW-0012">Acyltransferase</keyword>
<accession>A0ABW1TDQ1</accession>
<feature type="transmembrane region" description="Helical" evidence="7">
    <location>
        <begin position="95"/>
        <end position="118"/>
    </location>
</feature>
<protein>
    <submittedName>
        <fullName evidence="9">Acyltransferase</fullName>
    </submittedName>
</protein>
<evidence type="ECO:0000313" key="9">
    <source>
        <dbReference type="EMBL" id="MFC6259922.1"/>
    </source>
</evidence>
<dbReference type="PANTHER" id="PTHR40074:SF2">
    <property type="entry name" value="O-ACETYLTRANSFERASE WECH"/>
    <property type="match status" value="1"/>
</dbReference>
<evidence type="ECO:0000313" key="10">
    <source>
        <dbReference type="Proteomes" id="UP001596283"/>
    </source>
</evidence>